<reference evidence="3" key="3">
    <citation type="submission" date="2020-12" db="UniProtKB">
        <authorList>
            <consortium name="EnsemblPlants"/>
        </authorList>
    </citation>
    <scope>IDENTIFICATION</scope>
</reference>
<evidence type="ECO:0000313" key="3">
    <source>
        <dbReference type="EnsemblPlants" id="PAC:32909275.CDS.1"/>
    </source>
</evidence>
<evidence type="ECO:0000313" key="2">
    <source>
        <dbReference type="EMBL" id="PNR28137.1"/>
    </source>
</evidence>
<protein>
    <submittedName>
        <fullName evidence="2 3">Uncharacterized protein</fullName>
    </submittedName>
</protein>
<reference evidence="2 4" key="1">
    <citation type="journal article" date="2008" name="Science">
        <title>The Physcomitrella genome reveals evolutionary insights into the conquest of land by plants.</title>
        <authorList>
            <person name="Rensing S."/>
            <person name="Lang D."/>
            <person name="Zimmer A."/>
            <person name="Terry A."/>
            <person name="Salamov A."/>
            <person name="Shapiro H."/>
            <person name="Nishiyama T."/>
            <person name="Perroud P.-F."/>
            <person name="Lindquist E."/>
            <person name="Kamisugi Y."/>
            <person name="Tanahashi T."/>
            <person name="Sakakibara K."/>
            <person name="Fujita T."/>
            <person name="Oishi K."/>
            <person name="Shin-I T."/>
            <person name="Kuroki Y."/>
            <person name="Toyoda A."/>
            <person name="Suzuki Y."/>
            <person name="Hashimoto A."/>
            <person name="Yamaguchi K."/>
            <person name="Sugano A."/>
            <person name="Kohara Y."/>
            <person name="Fujiyama A."/>
            <person name="Anterola A."/>
            <person name="Aoki S."/>
            <person name="Ashton N."/>
            <person name="Barbazuk W.B."/>
            <person name="Barker E."/>
            <person name="Bennetzen J."/>
            <person name="Bezanilla M."/>
            <person name="Blankenship R."/>
            <person name="Cho S.H."/>
            <person name="Dutcher S."/>
            <person name="Estelle M."/>
            <person name="Fawcett J.A."/>
            <person name="Gundlach H."/>
            <person name="Hanada K."/>
            <person name="Heyl A."/>
            <person name="Hicks K.A."/>
            <person name="Hugh J."/>
            <person name="Lohr M."/>
            <person name="Mayer K."/>
            <person name="Melkozernov A."/>
            <person name="Murata T."/>
            <person name="Nelson D."/>
            <person name="Pils B."/>
            <person name="Prigge M."/>
            <person name="Reiss B."/>
            <person name="Renner T."/>
            <person name="Rombauts S."/>
            <person name="Rushton P."/>
            <person name="Sanderfoot A."/>
            <person name="Schween G."/>
            <person name="Shiu S.-H."/>
            <person name="Stueber K."/>
            <person name="Theodoulou F.L."/>
            <person name="Tu H."/>
            <person name="Van de Peer Y."/>
            <person name="Verrier P.J."/>
            <person name="Waters E."/>
            <person name="Wood A."/>
            <person name="Yang L."/>
            <person name="Cove D."/>
            <person name="Cuming A."/>
            <person name="Hasebe M."/>
            <person name="Lucas S."/>
            <person name="Mishler D.B."/>
            <person name="Reski R."/>
            <person name="Grigoriev I."/>
            <person name="Quatrano R.S."/>
            <person name="Boore J.L."/>
        </authorList>
    </citation>
    <scope>NUCLEOTIDE SEQUENCE [LARGE SCALE GENOMIC DNA]</scope>
    <source>
        <strain evidence="3 4">cv. Gransden 2004</strain>
    </source>
</reference>
<dbReference type="EMBL" id="ABEU02000024">
    <property type="protein sequence ID" value="PNR28137.1"/>
    <property type="molecule type" value="Genomic_DNA"/>
</dbReference>
<feature type="signal peptide" evidence="1">
    <location>
        <begin position="1"/>
        <end position="20"/>
    </location>
</feature>
<gene>
    <name evidence="2" type="ORF">PHYPA_028729</name>
</gene>
<dbReference type="EnsemblPlants" id="Pp3c24_6598V3.1">
    <property type="protein sequence ID" value="PAC:32909275.CDS.1"/>
    <property type="gene ID" value="Pp3c24_6598"/>
</dbReference>
<organism evidence="2">
    <name type="scientific">Physcomitrium patens</name>
    <name type="common">Spreading-leaved earth moss</name>
    <name type="synonym">Physcomitrella patens</name>
    <dbReference type="NCBI Taxonomy" id="3218"/>
    <lineage>
        <taxon>Eukaryota</taxon>
        <taxon>Viridiplantae</taxon>
        <taxon>Streptophyta</taxon>
        <taxon>Embryophyta</taxon>
        <taxon>Bryophyta</taxon>
        <taxon>Bryophytina</taxon>
        <taxon>Bryopsida</taxon>
        <taxon>Funariidae</taxon>
        <taxon>Funariales</taxon>
        <taxon>Funariaceae</taxon>
        <taxon>Physcomitrium</taxon>
    </lineage>
</organism>
<keyword evidence="4" id="KW-1185">Reference proteome</keyword>
<evidence type="ECO:0000313" key="4">
    <source>
        <dbReference type="Proteomes" id="UP000006727"/>
    </source>
</evidence>
<sequence length="143" mass="15818">MNHLFLSLTLPMFLCKIIYNTPMQILSAIQILPDEQSRTDPRCIHAGKSPRPCRSTRISCASSTIRSFPNPETPLAEQFHSLHPLNRGTSLPELTILSQTPPSLTLVPNPINISCPHPFSLSYTHNCRFNSGASLPKTQVPSS</sequence>
<dbReference type="InParanoid" id="A0A2K1IFT7"/>
<keyword evidence="1" id="KW-0732">Signal</keyword>
<dbReference type="AlphaFoldDB" id="A0A2K1IFT7"/>
<reference evidence="2 4" key="2">
    <citation type="journal article" date="2018" name="Plant J.">
        <title>The Physcomitrella patens chromosome-scale assembly reveals moss genome structure and evolution.</title>
        <authorList>
            <person name="Lang D."/>
            <person name="Ullrich K.K."/>
            <person name="Murat F."/>
            <person name="Fuchs J."/>
            <person name="Jenkins J."/>
            <person name="Haas F.B."/>
            <person name="Piednoel M."/>
            <person name="Gundlach H."/>
            <person name="Van Bel M."/>
            <person name="Meyberg R."/>
            <person name="Vives C."/>
            <person name="Morata J."/>
            <person name="Symeonidi A."/>
            <person name="Hiss M."/>
            <person name="Muchero W."/>
            <person name="Kamisugi Y."/>
            <person name="Saleh O."/>
            <person name="Blanc G."/>
            <person name="Decker E.L."/>
            <person name="van Gessel N."/>
            <person name="Grimwood J."/>
            <person name="Hayes R.D."/>
            <person name="Graham S.W."/>
            <person name="Gunter L.E."/>
            <person name="McDaniel S.F."/>
            <person name="Hoernstein S.N.W."/>
            <person name="Larsson A."/>
            <person name="Li F.W."/>
            <person name="Perroud P.F."/>
            <person name="Phillips J."/>
            <person name="Ranjan P."/>
            <person name="Rokshar D.S."/>
            <person name="Rothfels C.J."/>
            <person name="Schneider L."/>
            <person name="Shu S."/>
            <person name="Stevenson D.W."/>
            <person name="Thummler F."/>
            <person name="Tillich M."/>
            <person name="Villarreal Aguilar J.C."/>
            <person name="Widiez T."/>
            <person name="Wong G.K."/>
            <person name="Wymore A."/>
            <person name="Zhang Y."/>
            <person name="Zimmer A.D."/>
            <person name="Quatrano R.S."/>
            <person name="Mayer K.F.X."/>
            <person name="Goodstein D."/>
            <person name="Casacuberta J.M."/>
            <person name="Vandepoele K."/>
            <person name="Reski R."/>
            <person name="Cuming A.C."/>
            <person name="Tuskan G.A."/>
            <person name="Maumus F."/>
            <person name="Salse J."/>
            <person name="Schmutz J."/>
            <person name="Rensing S.A."/>
        </authorList>
    </citation>
    <scope>NUCLEOTIDE SEQUENCE [LARGE SCALE GENOMIC DNA]</scope>
    <source>
        <strain evidence="3 4">cv. Gransden 2004</strain>
    </source>
</reference>
<feature type="chain" id="PRO_5036042706" evidence="1">
    <location>
        <begin position="21"/>
        <end position="143"/>
    </location>
</feature>
<dbReference type="Gramene" id="Pp3c24_6598V3.1">
    <property type="protein sequence ID" value="PAC:32909275.CDS.1"/>
    <property type="gene ID" value="Pp3c24_6598"/>
</dbReference>
<proteinExistence type="predicted"/>
<name>A0A2K1IFT7_PHYPA</name>
<dbReference type="Proteomes" id="UP000006727">
    <property type="component" value="Chromosome 24"/>
</dbReference>
<evidence type="ECO:0000256" key="1">
    <source>
        <dbReference type="SAM" id="SignalP"/>
    </source>
</evidence>
<accession>A0A2K1IFT7</accession>